<evidence type="ECO:0000256" key="7">
    <source>
        <dbReference type="SAM" id="Phobius"/>
    </source>
</evidence>
<feature type="domain" description="ABC transmembrane type-1" evidence="9">
    <location>
        <begin position="136"/>
        <end position="415"/>
    </location>
</feature>
<dbReference type="PROSITE" id="PS50929">
    <property type="entry name" value="ABC_TM1F"/>
    <property type="match status" value="1"/>
</dbReference>
<organism evidence="10 11">
    <name type="scientific">Vibrio qingdaonensis</name>
    <dbReference type="NCBI Taxonomy" id="2829491"/>
    <lineage>
        <taxon>Bacteria</taxon>
        <taxon>Pseudomonadati</taxon>
        <taxon>Pseudomonadota</taxon>
        <taxon>Gammaproteobacteria</taxon>
        <taxon>Vibrionales</taxon>
        <taxon>Vibrionaceae</taxon>
        <taxon>Vibrio</taxon>
    </lineage>
</organism>
<comment type="subcellular location">
    <subcellularLocation>
        <location evidence="1">Cell membrane</location>
        <topology evidence="1">Multi-pass membrane protein</topology>
    </subcellularLocation>
</comment>
<evidence type="ECO:0000256" key="3">
    <source>
        <dbReference type="ARBA" id="ARBA00022741"/>
    </source>
</evidence>
<keyword evidence="2 7" id="KW-0812">Transmembrane</keyword>
<evidence type="ECO:0000256" key="5">
    <source>
        <dbReference type="ARBA" id="ARBA00022989"/>
    </source>
</evidence>
<dbReference type="SUPFAM" id="SSF90123">
    <property type="entry name" value="ABC transporter transmembrane region"/>
    <property type="match status" value="1"/>
</dbReference>
<keyword evidence="3" id="KW-0547">Nucleotide-binding</keyword>
<dbReference type="AlphaFoldDB" id="A0A9X3HWX8"/>
<keyword evidence="11" id="KW-1185">Reference proteome</keyword>
<evidence type="ECO:0000256" key="4">
    <source>
        <dbReference type="ARBA" id="ARBA00022840"/>
    </source>
</evidence>
<proteinExistence type="predicted"/>
<dbReference type="RefSeq" id="WP_265675669.1">
    <property type="nucleotide sequence ID" value="NZ_JAKRRY010000018.1"/>
</dbReference>
<dbReference type="PANTHER" id="PTHR43394">
    <property type="entry name" value="ATP-DEPENDENT PERMEASE MDL1, MITOCHONDRIAL"/>
    <property type="match status" value="1"/>
</dbReference>
<evidence type="ECO:0000256" key="6">
    <source>
        <dbReference type="ARBA" id="ARBA00023136"/>
    </source>
</evidence>
<evidence type="ECO:0000259" key="9">
    <source>
        <dbReference type="PROSITE" id="PS50929"/>
    </source>
</evidence>
<dbReference type="InterPro" id="IPR027417">
    <property type="entry name" value="P-loop_NTPase"/>
</dbReference>
<feature type="transmembrane region" description="Helical" evidence="7">
    <location>
        <begin position="136"/>
        <end position="158"/>
    </location>
</feature>
<dbReference type="GO" id="GO:0005524">
    <property type="term" value="F:ATP binding"/>
    <property type="evidence" value="ECO:0007669"/>
    <property type="project" value="UniProtKB-KW"/>
</dbReference>
<gene>
    <name evidence="10" type="ORF">MD535_14110</name>
</gene>
<dbReference type="Gene3D" id="1.20.1560.10">
    <property type="entry name" value="ABC transporter type 1, transmembrane domain"/>
    <property type="match status" value="1"/>
</dbReference>
<dbReference type="GO" id="GO:0015421">
    <property type="term" value="F:ABC-type oligopeptide transporter activity"/>
    <property type="evidence" value="ECO:0007669"/>
    <property type="project" value="TreeGrafter"/>
</dbReference>
<dbReference type="InterPro" id="IPR036640">
    <property type="entry name" value="ABC1_TM_sf"/>
</dbReference>
<dbReference type="EMBL" id="JAKRRY010000018">
    <property type="protein sequence ID" value="MCW8347135.1"/>
    <property type="molecule type" value="Genomic_DNA"/>
</dbReference>
<dbReference type="Gene3D" id="3.40.50.300">
    <property type="entry name" value="P-loop containing nucleotide triphosphate hydrolases"/>
    <property type="match status" value="1"/>
</dbReference>
<dbReference type="GO" id="GO:0005886">
    <property type="term" value="C:plasma membrane"/>
    <property type="evidence" value="ECO:0007669"/>
    <property type="project" value="UniProtKB-SubCell"/>
</dbReference>
<evidence type="ECO:0000313" key="10">
    <source>
        <dbReference type="EMBL" id="MCW8347135.1"/>
    </source>
</evidence>
<dbReference type="InterPro" id="IPR039421">
    <property type="entry name" value="Type_1_exporter"/>
</dbReference>
<accession>A0A9X3HWX8</accession>
<dbReference type="Pfam" id="PF00005">
    <property type="entry name" value="ABC_tran"/>
    <property type="match status" value="1"/>
</dbReference>
<keyword evidence="6 7" id="KW-0472">Membrane</keyword>
<dbReference type="PANTHER" id="PTHR43394:SF1">
    <property type="entry name" value="ATP-BINDING CASSETTE SUB-FAMILY B MEMBER 10, MITOCHONDRIAL"/>
    <property type="match status" value="1"/>
</dbReference>
<dbReference type="PROSITE" id="PS50893">
    <property type="entry name" value="ABC_TRANSPORTER_2"/>
    <property type="match status" value="1"/>
</dbReference>
<feature type="transmembrane region" description="Helical" evidence="7">
    <location>
        <begin position="257"/>
        <end position="286"/>
    </location>
</feature>
<evidence type="ECO:0000259" key="8">
    <source>
        <dbReference type="PROSITE" id="PS50893"/>
    </source>
</evidence>
<dbReference type="Pfam" id="PF00664">
    <property type="entry name" value="ABC_membrane"/>
    <property type="match status" value="1"/>
</dbReference>
<dbReference type="GO" id="GO:0016887">
    <property type="term" value="F:ATP hydrolysis activity"/>
    <property type="evidence" value="ECO:0007669"/>
    <property type="project" value="InterPro"/>
</dbReference>
<name>A0A9X3HWX8_9VIBR</name>
<sequence length="693" mass="76600">MNELESASLKSLRVLEVSSNIDVFAHQWVKENGLNNLEDYLSMLDRLNVPYRIISTHEQLNANAFKVAVLVNDDQFVVAQLNNQTLECINTRQPFDSKTLKRFKLAILLEDTPPDKPDANWMGSRLDSYKAVIPKVALASLFANLFALAIPFITMSIYDHVIGGDAAHELQGIAIGAGILFFMLWLLRVLRSQTLATVANRISREISDALIKKLLTGSYDVCKLTPQQSQVSQMGVAERISGVLAGPLGNALFDIPFVLIFLIAIAALGGWLVIVPIVSLILYYLVATSSIKNSALKANQSTISGTNRQTLIAELSSQLGYMRSSHLVDGWLTRFDRANHLATKNGFKQTVHQAKYTSIYYAIGVISTIAVVGLGIELIFNQVMSAGGLIATMMLISRVTGPAQTLANSALRLQQIQQTQLTINRTLTLNSEEAYRYQHHDLPESAPQIELDQITLRYANQAKPALSGISAIIEPGEIVAITGPSNSGKTSLIDTIASFQPIQNGIVNINSINLSQYAPLLYRHWMFYKASHPEVLLTNIRDWFSDKQLIKDSEIVNAIKQAGGKDWFESLPAGLDTQLTEFWPATMYDLLSRFEARMLIAAKALAIHYPLYLLDNPLHDLSPKSVELFKLFLDIKRGKSTILYSSQDPELIKLADKVLVLNQGSVAYFGPLAEEQTAEATPHDNTMEGVANE</sequence>
<keyword evidence="4 10" id="KW-0067">ATP-binding</keyword>
<dbReference type="InterPro" id="IPR003593">
    <property type="entry name" value="AAA+_ATPase"/>
</dbReference>
<protein>
    <submittedName>
        <fullName evidence="10">ATP-binding cassette domain-containing protein</fullName>
    </submittedName>
</protein>
<evidence type="ECO:0000256" key="1">
    <source>
        <dbReference type="ARBA" id="ARBA00004651"/>
    </source>
</evidence>
<evidence type="ECO:0000256" key="2">
    <source>
        <dbReference type="ARBA" id="ARBA00022692"/>
    </source>
</evidence>
<comment type="caution">
    <text evidence="10">The sequence shown here is derived from an EMBL/GenBank/DDBJ whole genome shotgun (WGS) entry which is preliminary data.</text>
</comment>
<feature type="transmembrane region" description="Helical" evidence="7">
    <location>
        <begin position="359"/>
        <end position="380"/>
    </location>
</feature>
<dbReference type="Proteomes" id="UP001155587">
    <property type="component" value="Unassembled WGS sequence"/>
</dbReference>
<keyword evidence="5 7" id="KW-1133">Transmembrane helix</keyword>
<feature type="transmembrane region" description="Helical" evidence="7">
    <location>
        <begin position="170"/>
        <end position="187"/>
    </location>
</feature>
<feature type="domain" description="ABC transporter" evidence="8">
    <location>
        <begin position="449"/>
        <end position="688"/>
    </location>
</feature>
<reference evidence="10" key="1">
    <citation type="submission" date="2022-02" db="EMBL/GenBank/DDBJ databases">
        <title>Vibrio sp. nov, a new bacterium isolated from seawater.</title>
        <authorList>
            <person name="Yuan Y."/>
        </authorList>
    </citation>
    <scope>NUCLEOTIDE SEQUENCE</scope>
    <source>
        <strain evidence="10">ZSDZ65</strain>
    </source>
</reference>
<dbReference type="SUPFAM" id="SSF52540">
    <property type="entry name" value="P-loop containing nucleoside triphosphate hydrolases"/>
    <property type="match status" value="1"/>
</dbReference>
<dbReference type="InterPro" id="IPR003439">
    <property type="entry name" value="ABC_transporter-like_ATP-bd"/>
</dbReference>
<dbReference type="InterPro" id="IPR011527">
    <property type="entry name" value="ABC1_TM_dom"/>
</dbReference>
<dbReference type="SMART" id="SM00382">
    <property type="entry name" value="AAA"/>
    <property type="match status" value="1"/>
</dbReference>
<evidence type="ECO:0000313" key="11">
    <source>
        <dbReference type="Proteomes" id="UP001155587"/>
    </source>
</evidence>